<sequence>MFKVTLTNPLIIGSTELKPNFEGTGITINGITVTPSSVIHSRDRVDIREGDHIVYLIEHHIAALTLTGITDAHIISHRTEWNFYRPEDRAAYSTRSEPCMVLGDPNGVIGTQLVKSLVNASKTTLKIIHPYVKPSKPVEIELEENGFIHLTPLEKDNIAVIKLGFKNSKIKTIFKTTYPNISKTLLYKISNSITPFLSDNEITIYHVLGDLIGDLIGIGKIIGVEIQASLKNSYHLLTFKLIQKIMSTIE</sequence>
<evidence type="ECO:0000313" key="1">
    <source>
        <dbReference type="EMBL" id="WEU40599.1"/>
    </source>
</evidence>
<reference evidence="1" key="1">
    <citation type="journal article" date="2017" name="Nature">
        <title>Asgard archaea illuminate the origin of eukaryotic cellular complexity.</title>
        <authorList>
            <person name="Zaremba-Niedzwiedzka K."/>
            <person name="Caceres E.F."/>
            <person name="Saw J.H."/>
            <person name="Backstrom D."/>
            <person name="Juzokaite L."/>
            <person name="Vancaester E."/>
            <person name="Seitz K.W."/>
            <person name="Anantharaman K."/>
            <person name="Starnawski P."/>
            <person name="Kjeldsen K.U."/>
            <person name="Scott M.B."/>
            <person name="Nunoura T."/>
            <person name="Banfield J.F."/>
            <person name="Schramm A."/>
            <person name="Baker B.J."/>
            <person name="Spang A."/>
            <person name="Ettema T.J.G."/>
        </authorList>
    </citation>
    <scope>NUCLEOTIDE SEQUENCE</scope>
    <source>
        <strain evidence="1">LCB_4</strain>
    </source>
</reference>
<accession>A0AAF0IBP4</accession>
<dbReference type="AlphaFoldDB" id="A0AAF0IBP4"/>
<organism evidence="1 2">
    <name type="scientific">Odinarchaeota yellowstonii (strain LCB_4)</name>
    <dbReference type="NCBI Taxonomy" id="1841599"/>
    <lineage>
        <taxon>Archaea</taxon>
        <taxon>Promethearchaeati</taxon>
        <taxon>Candidatus Odinarchaeota</taxon>
        <taxon>Candidatus Odinarchaeia</taxon>
        <taxon>Candidatus Odinarchaeales</taxon>
        <taxon>Candidatus Odinarchaeaceae</taxon>
        <taxon>Candidatus Odinarchaeum</taxon>
    </lineage>
</organism>
<reference evidence="1" key="2">
    <citation type="journal article" date="2022" name="Nat. Microbiol.">
        <title>A closed Candidatus Odinarchaeum chromosome exposes Asgard archaeal viruses.</title>
        <authorList>
            <person name="Tamarit D."/>
            <person name="Caceres E.F."/>
            <person name="Krupovic M."/>
            <person name="Nijland R."/>
            <person name="Eme L."/>
            <person name="Robinson N.P."/>
            <person name="Ettema T.J.G."/>
        </authorList>
    </citation>
    <scope>NUCLEOTIDE SEQUENCE</scope>
    <source>
        <strain evidence="1">LCB_4</strain>
    </source>
</reference>
<dbReference type="KEGG" id="oyw:OdinLCB4_001310"/>
<proteinExistence type="predicted"/>
<name>A0AAF0IBP4_ODILC</name>
<protein>
    <submittedName>
        <fullName evidence="1">Uncharacterized protein</fullName>
    </submittedName>
</protein>
<dbReference type="Proteomes" id="UP000186851">
    <property type="component" value="Chromosome"/>
</dbReference>
<evidence type="ECO:0000313" key="2">
    <source>
        <dbReference type="Proteomes" id="UP000186851"/>
    </source>
</evidence>
<gene>
    <name evidence="1" type="ORF">OdinLCB4_001310</name>
</gene>
<dbReference type="EMBL" id="CP091871">
    <property type="protein sequence ID" value="WEU40599.1"/>
    <property type="molecule type" value="Genomic_DNA"/>
</dbReference>